<feature type="transmembrane region" description="Helical" evidence="1">
    <location>
        <begin position="20"/>
        <end position="45"/>
    </location>
</feature>
<dbReference type="AlphaFoldDB" id="A0A6P5WNK3"/>
<keyword evidence="1" id="KW-0472">Membrane</keyword>
<evidence type="ECO:0000313" key="3">
    <source>
        <dbReference type="Proteomes" id="UP000515121"/>
    </source>
</evidence>
<proteinExistence type="predicted"/>
<accession>A0A6P5WNK3</accession>
<organism evidence="3 4">
    <name type="scientific">Durio zibethinus</name>
    <name type="common">Durian</name>
    <dbReference type="NCBI Taxonomy" id="66656"/>
    <lineage>
        <taxon>Eukaryota</taxon>
        <taxon>Viridiplantae</taxon>
        <taxon>Streptophyta</taxon>
        <taxon>Embryophyta</taxon>
        <taxon>Tracheophyta</taxon>
        <taxon>Spermatophyta</taxon>
        <taxon>Magnoliopsida</taxon>
        <taxon>eudicotyledons</taxon>
        <taxon>Gunneridae</taxon>
        <taxon>Pentapetalae</taxon>
        <taxon>rosids</taxon>
        <taxon>malvids</taxon>
        <taxon>Malvales</taxon>
        <taxon>Malvaceae</taxon>
        <taxon>Helicteroideae</taxon>
        <taxon>Durio</taxon>
    </lineage>
</organism>
<name>A0A6P5WNK3_DURZI</name>
<dbReference type="Pfam" id="PF12481">
    <property type="entry name" value="DUF3700"/>
    <property type="match status" value="1"/>
</dbReference>
<dbReference type="KEGG" id="dzi:111276182"/>
<protein>
    <submittedName>
        <fullName evidence="4">Stem-specific protein TSJT1-like</fullName>
    </submittedName>
</protein>
<dbReference type="PANTHER" id="PTHR45952">
    <property type="entry name" value="ALUMINUM INDUCED PROTEIN WITH YGL AND LRDR MOTIFS"/>
    <property type="match status" value="1"/>
</dbReference>
<dbReference type="OrthoDB" id="1721073at2759"/>
<evidence type="ECO:0000313" key="4">
    <source>
        <dbReference type="RefSeq" id="XP_022717710.1"/>
    </source>
</evidence>
<dbReference type="InterPro" id="IPR024286">
    <property type="entry name" value="DUF3700"/>
</dbReference>
<evidence type="ECO:0000256" key="1">
    <source>
        <dbReference type="SAM" id="Phobius"/>
    </source>
</evidence>
<dbReference type="InterPro" id="IPR044828">
    <property type="entry name" value="TSJT1-like"/>
</dbReference>
<dbReference type="GeneID" id="111276182"/>
<dbReference type="SMART" id="SM01172">
    <property type="entry name" value="DUF3700"/>
    <property type="match status" value="1"/>
</dbReference>
<dbReference type="PANTHER" id="PTHR45952:SF2">
    <property type="entry name" value="OS04G0679400 PROTEIN"/>
    <property type="match status" value="1"/>
</dbReference>
<dbReference type="RefSeq" id="XP_022717710.1">
    <property type="nucleotide sequence ID" value="XM_022861975.1"/>
</dbReference>
<evidence type="ECO:0000259" key="2">
    <source>
        <dbReference type="SMART" id="SM01172"/>
    </source>
</evidence>
<keyword evidence="3" id="KW-1185">Reference proteome</keyword>
<feature type="domain" description="DUF3700" evidence="2">
    <location>
        <begin position="17"/>
        <end position="138"/>
    </location>
</feature>
<dbReference type="Proteomes" id="UP000515121">
    <property type="component" value="Unplaced"/>
</dbReference>
<reference evidence="4" key="1">
    <citation type="submission" date="2025-08" db="UniProtKB">
        <authorList>
            <consortium name="RefSeq"/>
        </authorList>
    </citation>
    <scope>IDENTIFICATION</scope>
    <source>
        <tissue evidence="4">Fruit stalk</tissue>
    </source>
</reference>
<gene>
    <name evidence="4" type="primary">LOC111276182</name>
</gene>
<keyword evidence="1" id="KW-1133">Transmembrane helix</keyword>
<keyword evidence="1" id="KW-0812">Transmembrane</keyword>
<sequence length="140" mass="15891">MDLMVIIPLIKLLLVNAEGPLVITLMILAMGLLSTSFPLSFLWWLNNLFMLSRQYGCGFDDVYYLFLRRLNNLFLLSRQYGLSKWSNEAMFVIEVCRTLRDRGPYPANQVVKDLDESFDFVIYDSKAGTVFAALGSDSGG</sequence>